<dbReference type="AlphaFoldDB" id="A0A6C0NET7"/>
<dbReference type="EMBL" id="MN598004">
    <property type="protein sequence ID" value="QHW11466.1"/>
    <property type="molecule type" value="Genomic_DNA"/>
</dbReference>
<accession>A0A6C0NET7</accession>
<evidence type="ECO:0000313" key="1">
    <source>
        <dbReference type="EMBL" id="QHW11466.1"/>
    </source>
</evidence>
<keyword evidence="1" id="KW-0614">Plasmid</keyword>
<geneLocation type="plasmid" evidence="1">
    <name>pNDM-1-EC12</name>
</geneLocation>
<protein>
    <submittedName>
        <fullName evidence="1">Uncharacterized protein</fullName>
    </submittedName>
</protein>
<organism evidence="1">
    <name type="scientific">Enterobacter cloacae</name>
    <dbReference type="NCBI Taxonomy" id="550"/>
    <lineage>
        <taxon>Bacteria</taxon>
        <taxon>Pseudomonadati</taxon>
        <taxon>Pseudomonadota</taxon>
        <taxon>Gammaproteobacteria</taxon>
        <taxon>Enterobacterales</taxon>
        <taxon>Enterobacteriaceae</taxon>
        <taxon>Enterobacter</taxon>
        <taxon>Enterobacter cloacae complex</taxon>
    </lineage>
</organism>
<reference evidence="1" key="1">
    <citation type="submission" date="2019-10" db="EMBL/GenBank/DDBJ databases">
        <title>Characterization of a blaNDM-1-carrying IncHI5 plasmid from Enterobacter cloacae of food animal origin.</title>
        <authorList>
            <person name="Zhu Y."/>
            <person name="Schwarz S."/>
            <person name="Liu W."/>
            <person name="Liu S."/>
            <person name="Zhang W."/>
        </authorList>
    </citation>
    <scope>NUCLEOTIDE SEQUENCE</scope>
    <source>
        <strain evidence="1">EC12</strain>
        <plasmid evidence="1">pNDM-1-EC12</plasmid>
    </source>
</reference>
<sequence length="178" mass="18921">MSPAAGGYWCPICGAVAKTRSVSRRRGLSGQALYLLSLTSSMSPAGGGYRHINDPNSVQLQCVPRGRGLSVHNQIIKSPSRVCPPVVGVIGRLNMGRRPRHSLSPGCGGYRLYDRVPPGVWKCIPRIRGLSVLQRVSPASLYVCPPHAGVIDQLVFSELMVFGAGPVNGGMDDSESSP</sequence>
<proteinExistence type="predicted"/>
<name>A0A6C0NET7_ENTCL</name>